<proteinExistence type="predicted"/>
<dbReference type="RefSeq" id="WP_271888832.1">
    <property type="nucleotide sequence ID" value="NZ_JAQBIE010000010.1"/>
</dbReference>
<accession>A0ABT4ZEM2</accession>
<evidence type="ECO:0000313" key="2">
    <source>
        <dbReference type="Proteomes" id="UP001165641"/>
    </source>
</evidence>
<protein>
    <submittedName>
        <fullName evidence="1">Uncharacterized protein</fullName>
    </submittedName>
</protein>
<dbReference type="Proteomes" id="UP001165641">
    <property type="component" value="Unassembled WGS sequence"/>
</dbReference>
<reference evidence="1" key="1">
    <citation type="submission" date="2022-12" db="EMBL/GenBank/DDBJ databases">
        <title>Paracoccus onchidii sp. nov., isolated from a marine invertebrate from the South China Sea.</title>
        <authorList>
            <person name="Xu S."/>
            <person name="Liu Z."/>
            <person name="Xu Y."/>
        </authorList>
    </citation>
    <scope>NUCLEOTIDE SEQUENCE</scope>
    <source>
        <strain evidence="1">Z330</strain>
    </source>
</reference>
<sequence>MIFLLPQRAAYWRDGALAGTAGGISQTAAILMPGQNRTPVFQIRRGETLSQDNRPARTERHRLAIQSLAVGGLANGPECDKVCPELVNRHHQVTARSSDHRQQNFCKKGLATSSRTVSVYNPREYRG</sequence>
<dbReference type="EMBL" id="JAQBIE010000010">
    <property type="protein sequence ID" value="MDB6177709.1"/>
    <property type="molecule type" value="Genomic_DNA"/>
</dbReference>
<organism evidence="1 2">
    <name type="scientific">Paracoccus onchidii</name>
    <dbReference type="NCBI Taxonomy" id="3017813"/>
    <lineage>
        <taxon>Bacteria</taxon>
        <taxon>Pseudomonadati</taxon>
        <taxon>Pseudomonadota</taxon>
        <taxon>Alphaproteobacteria</taxon>
        <taxon>Rhodobacterales</taxon>
        <taxon>Paracoccaceae</taxon>
        <taxon>Paracoccus</taxon>
    </lineage>
</organism>
<comment type="caution">
    <text evidence="1">The sequence shown here is derived from an EMBL/GenBank/DDBJ whole genome shotgun (WGS) entry which is preliminary data.</text>
</comment>
<keyword evidence="2" id="KW-1185">Reference proteome</keyword>
<gene>
    <name evidence="1" type="ORF">PAF17_09310</name>
</gene>
<evidence type="ECO:0000313" key="1">
    <source>
        <dbReference type="EMBL" id="MDB6177709.1"/>
    </source>
</evidence>
<name>A0ABT4ZEM2_9RHOB</name>